<keyword evidence="3" id="KW-1185">Reference proteome</keyword>
<keyword evidence="1" id="KW-0472">Membrane</keyword>
<dbReference type="EMBL" id="CAJVPS010000761">
    <property type="protein sequence ID" value="CAG8507534.1"/>
    <property type="molecule type" value="Genomic_DNA"/>
</dbReference>
<proteinExistence type="predicted"/>
<organism evidence="2 3">
    <name type="scientific">Ambispora leptoticha</name>
    <dbReference type="NCBI Taxonomy" id="144679"/>
    <lineage>
        <taxon>Eukaryota</taxon>
        <taxon>Fungi</taxon>
        <taxon>Fungi incertae sedis</taxon>
        <taxon>Mucoromycota</taxon>
        <taxon>Glomeromycotina</taxon>
        <taxon>Glomeromycetes</taxon>
        <taxon>Archaeosporales</taxon>
        <taxon>Ambisporaceae</taxon>
        <taxon>Ambispora</taxon>
    </lineage>
</organism>
<gene>
    <name evidence="2" type="ORF">ALEPTO_LOCUS3802</name>
</gene>
<keyword evidence="1" id="KW-1133">Transmembrane helix</keyword>
<feature type="transmembrane region" description="Helical" evidence="1">
    <location>
        <begin position="26"/>
        <end position="49"/>
    </location>
</feature>
<keyword evidence="1" id="KW-0812">Transmembrane</keyword>
<evidence type="ECO:0000256" key="1">
    <source>
        <dbReference type="SAM" id="Phobius"/>
    </source>
</evidence>
<protein>
    <submittedName>
        <fullName evidence="2">12571_t:CDS:1</fullName>
    </submittedName>
</protein>
<dbReference type="OrthoDB" id="2446407at2759"/>
<name>A0A9N8ZUS0_9GLOM</name>
<feature type="transmembrane region" description="Helical" evidence="1">
    <location>
        <begin position="92"/>
        <end position="117"/>
    </location>
</feature>
<comment type="caution">
    <text evidence="2">The sequence shown here is derived from an EMBL/GenBank/DDBJ whole genome shotgun (WGS) entry which is preliminary data.</text>
</comment>
<reference evidence="2" key="1">
    <citation type="submission" date="2021-06" db="EMBL/GenBank/DDBJ databases">
        <authorList>
            <person name="Kallberg Y."/>
            <person name="Tangrot J."/>
            <person name="Rosling A."/>
        </authorList>
    </citation>
    <scope>NUCLEOTIDE SEQUENCE</scope>
    <source>
        <strain evidence="2">FL130A</strain>
    </source>
</reference>
<evidence type="ECO:0000313" key="3">
    <source>
        <dbReference type="Proteomes" id="UP000789508"/>
    </source>
</evidence>
<evidence type="ECO:0000313" key="2">
    <source>
        <dbReference type="EMBL" id="CAG8507534.1"/>
    </source>
</evidence>
<dbReference type="AlphaFoldDB" id="A0A9N8ZUS0"/>
<sequence length="418" mass="47976">MLQTKIYIYLKEIFHRYRHIEPKSIVVCRGISALLILALLTTFTAFLIIDILDDGPVLQKTTFEVDSLPIPATDENCTEYVSQSVQTINEEWMTILLGALALFSGIWVIAAGVYTCLLGTTVLRPWGLIHSCCFPNDNRKHIRNRFLIIPLFSPAVNGNSPVVNNFGTDDEFKTRVEERFNTLEDFLKDYVVNAGYLEEFVKNANNDNQLLNDMISISLANVISNSVRINNDLSNINRSIIISEVINSVLPIEYPPTSHQGVAILFNVKDWAKTNAAFDDAKFIFAIENHYPYKKFDGQYCNGLPTIQRLRTKAQSVNNNQDVPLLPSFLLDINTVYWRKNYYFLKVEDNINIELLQNLLDGNFETSLKKSYITDKDDIELSEYQIALELNLKKQEIEIRALVFNILFKEKKLQDHKE</sequence>
<dbReference type="Proteomes" id="UP000789508">
    <property type="component" value="Unassembled WGS sequence"/>
</dbReference>
<accession>A0A9N8ZUS0</accession>